<dbReference type="Pfam" id="PF22570">
    <property type="entry name" value="LiaF-TM"/>
    <property type="match status" value="1"/>
</dbReference>
<proteinExistence type="predicted"/>
<dbReference type="EMBL" id="AZGF01000033">
    <property type="protein sequence ID" value="KRM09905.1"/>
    <property type="molecule type" value="Genomic_DNA"/>
</dbReference>
<feature type="transmembrane region" description="Helical" evidence="1">
    <location>
        <begin position="78"/>
        <end position="98"/>
    </location>
</feature>
<keyword evidence="4" id="KW-1185">Reference proteome</keyword>
<protein>
    <recommendedName>
        <fullName evidence="2">LiaF transmembrane domain-containing protein</fullName>
    </recommendedName>
</protein>
<comment type="caution">
    <text evidence="3">The sequence shown here is derived from an EMBL/GenBank/DDBJ whole genome shotgun (WGS) entry which is preliminary data.</text>
</comment>
<reference evidence="3 4" key="1">
    <citation type="journal article" date="2015" name="Genome Announc.">
        <title>Expanding the biotechnology potential of lactobacilli through comparative genomics of 213 strains and associated genera.</title>
        <authorList>
            <person name="Sun Z."/>
            <person name="Harris H.M."/>
            <person name="McCann A."/>
            <person name="Guo C."/>
            <person name="Argimon S."/>
            <person name="Zhang W."/>
            <person name="Yang X."/>
            <person name="Jeffery I.B."/>
            <person name="Cooney J.C."/>
            <person name="Kagawa T.F."/>
            <person name="Liu W."/>
            <person name="Song Y."/>
            <person name="Salvetti E."/>
            <person name="Wrobel A."/>
            <person name="Rasinkangas P."/>
            <person name="Parkhill J."/>
            <person name="Rea M.C."/>
            <person name="O'Sullivan O."/>
            <person name="Ritari J."/>
            <person name="Douillard F.P."/>
            <person name="Paul Ross R."/>
            <person name="Yang R."/>
            <person name="Briner A.E."/>
            <person name="Felis G.E."/>
            <person name="de Vos W.M."/>
            <person name="Barrangou R."/>
            <person name="Klaenhammer T.R."/>
            <person name="Caufield P.W."/>
            <person name="Cui Y."/>
            <person name="Zhang H."/>
            <person name="O'Toole P.W."/>
        </authorList>
    </citation>
    <scope>NUCLEOTIDE SEQUENCE [LARGE SCALE GENOMIC DNA]</scope>
    <source>
        <strain evidence="3 4">DSM 5007</strain>
    </source>
</reference>
<dbReference type="eggNOG" id="COG4758">
    <property type="taxonomic scope" value="Bacteria"/>
</dbReference>
<dbReference type="AlphaFoldDB" id="A0A0R1VVZ4"/>
<evidence type="ECO:0000313" key="3">
    <source>
        <dbReference type="EMBL" id="KRM09905.1"/>
    </source>
</evidence>
<keyword evidence="1" id="KW-0812">Transmembrane</keyword>
<dbReference type="Proteomes" id="UP000051820">
    <property type="component" value="Unassembled WGS sequence"/>
</dbReference>
<dbReference type="InterPro" id="IPR054331">
    <property type="entry name" value="LiaF_TM"/>
</dbReference>
<organism evidence="3 4">
    <name type="scientific">Paucilactobacillus suebicus DSM 5007 = KCTC 3549</name>
    <dbReference type="NCBI Taxonomy" id="1423807"/>
    <lineage>
        <taxon>Bacteria</taxon>
        <taxon>Bacillati</taxon>
        <taxon>Bacillota</taxon>
        <taxon>Bacilli</taxon>
        <taxon>Lactobacillales</taxon>
        <taxon>Lactobacillaceae</taxon>
        <taxon>Paucilactobacillus</taxon>
    </lineage>
</organism>
<dbReference type="STRING" id="1423807.FD16_GL001499"/>
<dbReference type="RefSeq" id="WP_010622529.1">
    <property type="nucleotide sequence ID" value="NZ_AZGF01000033.1"/>
</dbReference>
<feature type="transmembrane region" description="Helical" evidence="1">
    <location>
        <begin position="52"/>
        <end position="72"/>
    </location>
</feature>
<feature type="domain" description="LiaF transmembrane" evidence="2">
    <location>
        <begin position="7"/>
        <end position="103"/>
    </location>
</feature>
<accession>A0A0R1VVZ4</accession>
<dbReference type="OrthoDB" id="2249781at2"/>
<evidence type="ECO:0000313" key="4">
    <source>
        <dbReference type="Proteomes" id="UP000051820"/>
    </source>
</evidence>
<evidence type="ECO:0000259" key="2">
    <source>
        <dbReference type="Pfam" id="PF22570"/>
    </source>
</evidence>
<dbReference type="PATRIC" id="fig|1423807.3.peg.1535"/>
<name>A0A0R1VVZ4_9LACO</name>
<keyword evidence="1" id="KW-1133">Transmembrane helix</keyword>
<keyword evidence="1" id="KW-0472">Membrane</keyword>
<sequence>MRKQRWFWGILFVAGAGILLASEMGWLTFHLSTFTLIATIFFAIIFVKSAIYLMIPGMMFSLAFLSMLYARPLGITQMVPWGILGIALLLSIGLSLIFHPHRRWYGNAARMHAHHRRYHYHGGHDQFGDGETTTSTNDDSYVEVLVNMSSNIRYITSKDLKQVDIDVSMGGVKVYFNDAVVNDEAVINVDSNLSGTELFMPRDWDVQIDNGLMLSGVSEKGVSTKKGPKIRVTGNLRLSGLTIYYI</sequence>
<gene>
    <name evidence="3" type="ORF">FD16_GL001499</name>
</gene>
<evidence type="ECO:0000256" key="1">
    <source>
        <dbReference type="SAM" id="Phobius"/>
    </source>
</evidence>